<dbReference type="AlphaFoldDB" id="A0A941HZU6"/>
<evidence type="ECO:0000313" key="3">
    <source>
        <dbReference type="EMBL" id="MBR7742626.1"/>
    </source>
</evidence>
<reference evidence="3" key="1">
    <citation type="submission" date="2021-04" db="EMBL/GenBank/DDBJ databases">
        <title>Phycicoccus avicenniae sp. nov., a novel endophytic actinomycetes isolated from branch of Avicennia mariana.</title>
        <authorList>
            <person name="Tuo L."/>
        </authorList>
    </citation>
    <scope>NUCLEOTIDE SEQUENCE</scope>
    <source>
        <strain evidence="3">BSK3Z-2</strain>
    </source>
</reference>
<name>A0A941HZU6_9MICO</name>
<protein>
    <submittedName>
        <fullName evidence="3">Uncharacterized protein</fullName>
    </submittedName>
</protein>
<evidence type="ECO:0000313" key="4">
    <source>
        <dbReference type="Proteomes" id="UP000677016"/>
    </source>
</evidence>
<dbReference type="EMBL" id="JAGSNF010000004">
    <property type="protein sequence ID" value="MBR7742626.1"/>
    <property type="molecule type" value="Genomic_DNA"/>
</dbReference>
<sequence>MEQPQHVVRQGPRTWVVVALTLAAVLVVALSFVGGLVTGIAIGGSGTAAPAPVPDGDPGGDPGGGSGGDAGGGSGTDGSIDPCVVGTWRTVEQTESADTEQGRVTISGVTRTLEFAEDGTETVTYDGTPATVTTDAGAGEAVFEGTVVYRASTAGSTMSFELVSVDGTLTVSAGDGEPETQELQPGTGDVSYTCSEDRLTQESPGFRSVLERVP</sequence>
<accession>A0A941HZU6</accession>
<keyword evidence="4" id="KW-1185">Reference proteome</keyword>
<evidence type="ECO:0000256" key="2">
    <source>
        <dbReference type="SAM" id="Phobius"/>
    </source>
</evidence>
<evidence type="ECO:0000256" key="1">
    <source>
        <dbReference type="SAM" id="MobiDB-lite"/>
    </source>
</evidence>
<proteinExistence type="predicted"/>
<feature type="region of interest" description="Disordered" evidence="1">
    <location>
        <begin position="51"/>
        <end position="82"/>
    </location>
</feature>
<dbReference type="RefSeq" id="WP_211601782.1">
    <property type="nucleotide sequence ID" value="NZ_JAGSNF010000004.1"/>
</dbReference>
<dbReference type="Proteomes" id="UP000677016">
    <property type="component" value="Unassembled WGS sequence"/>
</dbReference>
<gene>
    <name evidence="3" type="ORF">KC207_04910</name>
</gene>
<keyword evidence="2" id="KW-0472">Membrane</keyword>
<organism evidence="3 4">
    <name type="scientific">Phycicoccus avicenniae</name>
    <dbReference type="NCBI Taxonomy" id="2828860"/>
    <lineage>
        <taxon>Bacteria</taxon>
        <taxon>Bacillati</taxon>
        <taxon>Actinomycetota</taxon>
        <taxon>Actinomycetes</taxon>
        <taxon>Micrococcales</taxon>
        <taxon>Intrasporangiaceae</taxon>
        <taxon>Phycicoccus</taxon>
    </lineage>
</organism>
<feature type="compositionally biased region" description="Gly residues" evidence="1">
    <location>
        <begin position="57"/>
        <end position="76"/>
    </location>
</feature>
<keyword evidence="2" id="KW-1133">Transmembrane helix</keyword>
<comment type="caution">
    <text evidence="3">The sequence shown here is derived from an EMBL/GenBank/DDBJ whole genome shotgun (WGS) entry which is preliminary data.</text>
</comment>
<keyword evidence="2" id="KW-0812">Transmembrane</keyword>
<feature type="transmembrane region" description="Helical" evidence="2">
    <location>
        <begin position="15"/>
        <end position="37"/>
    </location>
</feature>